<dbReference type="InterPro" id="IPR016181">
    <property type="entry name" value="Acyl_CoA_acyltransferase"/>
</dbReference>
<sequence length="169" mass="18647">MDYVLRQATPDDAENVVLMHTAAHEESYGHLLSPGFFAERRRSVPERVARRRPYLDAPQPRIIAEDANGEIVGLADAGPPRHEDAPCPLELYSIFVLARAQGTGLGTALLAAALGDAPAYLWVLEDNTKAQAFYHRQGFTFDGGRGHLPPEWESVPELRMVRGLPGQYT</sequence>
<dbReference type="EMBL" id="CP001341">
    <property type="protein sequence ID" value="ACL39028.1"/>
    <property type="molecule type" value="Genomic_DNA"/>
</dbReference>
<name>B8HDZ3_PSECP</name>
<dbReference type="STRING" id="452863.Achl_1034"/>
<feature type="domain" description="N-acetyltransferase" evidence="1">
    <location>
        <begin position="3"/>
        <end position="165"/>
    </location>
</feature>
<dbReference type="Proteomes" id="UP000002505">
    <property type="component" value="Chromosome"/>
</dbReference>
<dbReference type="SUPFAM" id="SSF55729">
    <property type="entry name" value="Acyl-CoA N-acyltransferases (Nat)"/>
    <property type="match status" value="1"/>
</dbReference>
<evidence type="ECO:0000259" key="1">
    <source>
        <dbReference type="PROSITE" id="PS51186"/>
    </source>
</evidence>
<dbReference type="eggNOG" id="COG1247">
    <property type="taxonomic scope" value="Bacteria"/>
</dbReference>
<gene>
    <name evidence="2" type="ordered locus">Achl_1034</name>
</gene>
<dbReference type="InterPro" id="IPR000182">
    <property type="entry name" value="GNAT_dom"/>
</dbReference>
<dbReference type="KEGG" id="ach:Achl_1034"/>
<dbReference type="PANTHER" id="PTHR43617:SF2">
    <property type="entry name" value="UPF0039 PROTEIN SLL0451"/>
    <property type="match status" value="1"/>
</dbReference>
<accession>B8HDZ3</accession>
<evidence type="ECO:0000313" key="2">
    <source>
        <dbReference type="EMBL" id="ACL39028.1"/>
    </source>
</evidence>
<proteinExistence type="predicted"/>
<protein>
    <submittedName>
        <fullName evidence="2">GCN5-related N-acetyltransferase</fullName>
    </submittedName>
</protein>
<dbReference type="PROSITE" id="PS51186">
    <property type="entry name" value="GNAT"/>
    <property type="match status" value="1"/>
</dbReference>
<dbReference type="InterPro" id="IPR050276">
    <property type="entry name" value="MshD_Acetyltransferase"/>
</dbReference>
<reference evidence="2" key="1">
    <citation type="submission" date="2009-01" db="EMBL/GenBank/DDBJ databases">
        <title>Complete sequence of chromosome of Arthrobacter chlorophenolicus A6.</title>
        <authorList>
            <consortium name="US DOE Joint Genome Institute"/>
            <person name="Lucas S."/>
            <person name="Copeland A."/>
            <person name="Lapidus A."/>
            <person name="Glavina del Rio T."/>
            <person name="Tice H."/>
            <person name="Bruce D."/>
            <person name="Goodwin L."/>
            <person name="Pitluck S."/>
            <person name="Goltsman E."/>
            <person name="Clum A."/>
            <person name="Larimer F."/>
            <person name="Land M."/>
            <person name="Hauser L."/>
            <person name="Kyrpides N."/>
            <person name="Mikhailova N."/>
            <person name="Jansson J."/>
            <person name="Richardson P."/>
        </authorList>
    </citation>
    <scope>NUCLEOTIDE SEQUENCE [LARGE SCALE GENOMIC DNA]</scope>
    <source>
        <strain evidence="2">A6</strain>
    </source>
</reference>
<dbReference type="OrthoDB" id="5243635at2"/>
<keyword evidence="3" id="KW-1185">Reference proteome</keyword>
<dbReference type="Gene3D" id="3.40.630.30">
    <property type="match status" value="1"/>
</dbReference>
<evidence type="ECO:0000313" key="3">
    <source>
        <dbReference type="Proteomes" id="UP000002505"/>
    </source>
</evidence>
<dbReference type="AlphaFoldDB" id="B8HDZ3"/>
<dbReference type="RefSeq" id="WP_015936251.1">
    <property type="nucleotide sequence ID" value="NC_011886.1"/>
</dbReference>
<dbReference type="PANTHER" id="PTHR43617">
    <property type="entry name" value="L-AMINO ACID N-ACETYLTRANSFERASE"/>
    <property type="match status" value="1"/>
</dbReference>
<dbReference type="Pfam" id="PF00583">
    <property type="entry name" value="Acetyltransf_1"/>
    <property type="match status" value="1"/>
</dbReference>
<organism evidence="2 3">
    <name type="scientific">Pseudarthrobacter chlorophenolicus (strain ATCC 700700 / DSM 12829 / CIP 107037 / JCM 12360 / KCTC 9906 / NCIMB 13794 / A6)</name>
    <name type="common">Arthrobacter chlorophenolicus</name>
    <dbReference type="NCBI Taxonomy" id="452863"/>
    <lineage>
        <taxon>Bacteria</taxon>
        <taxon>Bacillati</taxon>
        <taxon>Actinomycetota</taxon>
        <taxon>Actinomycetes</taxon>
        <taxon>Micrococcales</taxon>
        <taxon>Micrococcaceae</taxon>
        <taxon>Pseudarthrobacter</taxon>
    </lineage>
</organism>
<dbReference type="GO" id="GO:0016747">
    <property type="term" value="F:acyltransferase activity, transferring groups other than amino-acyl groups"/>
    <property type="evidence" value="ECO:0007669"/>
    <property type="project" value="InterPro"/>
</dbReference>
<dbReference type="HOGENOM" id="CLU_013985_18_2_11"/>